<sequence>MINTPASIIPPGFASHALQLLQRVQHGISPVELVYAAHERWPFRPGHAVHTRPSLHISVLDASFNPPTLAHLALANSFPPLSHQRSLATSAPAESYDARMLLLSVRNADKVLKPGDATFVQRLEMMRLLSHDMRSIETSESSGVSFPQMSDNVAVAIIDEPTFVGKSTVLLHFLKKRLAAVVESSSSPNSTSINRDASYLFPSPKLTFLLGSDTLIRLFSPRYYPSEQVMVQMLRTFLSPDKEDCRVVCAYRNVSADKTFQETQDTIMEVACEFMTSDRVVFIDIGAEEQNYSSSEVRAKVAARDGEWKQLVTDVIANFIIRGDIYSGSAREE</sequence>
<evidence type="ECO:0008006" key="3">
    <source>
        <dbReference type="Google" id="ProtNLM"/>
    </source>
</evidence>
<dbReference type="GO" id="GO:0005737">
    <property type="term" value="C:cytoplasm"/>
    <property type="evidence" value="ECO:0007669"/>
    <property type="project" value="TreeGrafter"/>
</dbReference>
<organism evidence="1 2">
    <name type="scientific">Boletus edulis BED1</name>
    <dbReference type="NCBI Taxonomy" id="1328754"/>
    <lineage>
        <taxon>Eukaryota</taxon>
        <taxon>Fungi</taxon>
        <taxon>Dikarya</taxon>
        <taxon>Basidiomycota</taxon>
        <taxon>Agaricomycotina</taxon>
        <taxon>Agaricomycetes</taxon>
        <taxon>Agaricomycetidae</taxon>
        <taxon>Boletales</taxon>
        <taxon>Boletineae</taxon>
        <taxon>Boletaceae</taxon>
        <taxon>Boletoideae</taxon>
        <taxon>Boletus</taxon>
    </lineage>
</organism>
<evidence type="ECO:0000313" key="2">
    <source>
        <dbReference type="Proteomes" id="UP001194468"/>
    </source>
</evidence>
<dbReference type="GO" id="GO:0016887">
    <property type="term" value="F:ATP hydrolysis activity"/>
    <property type="evidence" value="ECO:0007669"/>
    <property type="project" value="TreeGrafter"/>
</dbReference>
<name>A0AAD4GGK5_BOLED</name>
<reference evidence="1" key="2">
    <citation type="journal article" date="2020" name="Nat. Commun.">
        <title>Large-scale genome sequencing of mycorrhizal fungi provides insights into the early evolution of symbiotic traits.</title>
        <authorList>
            <person name="Miyauchi S."/>
            <person name="Kiss E."/>
            <person name="Kuo A."/>
            <person name="Drula E."/>
            <person name="Kohler A."/>
            <person name="Sanchez-Garcia M."/>
            <person name="Morin E."/>
            <person name="Andreopoulos B."/>
            <person name="Barry K.W."/>
            <person name="Bonito G."/>
            <person name="Buee M."/>
            <person name="Carver A."/>
            <person name="Chen C."/>
            <person name="Cichocki N."/>
            <person name="Clum A."/>
            <person name="Culley D."/>
            <person name="Crous P.W."/>
            <person name="Fauchery L."/>
            <person name="Girlanda M."/>
            <person name="Hayes R.D."/>
            <person name="Keri Z."/>
            <person name="LaButti K."/>
            <person name="Lipzen A."/>
            <person name="Lombard V."/>
            <person name="Magnuson J."/>
            <person name="Maillard F."/>
            <person name="Murat C."/>
            <person name="Nolan M."/>
            <person name="Ohm R.A."/>
            <person name="Pangilinan J."/>
            <person name="Pereira M.F."/>
            <person name="Perotto S."/>
            <person name="Peter M."/>
            <person name="Pfister S."/>
            <person name="Riley R."/>
            <person name="Sitrit Y."/>
            <person name="Stielow J.B."/>
            <person name="Szollosi G."/>
            <person name="Zifcakova L."/>
            <person name="Stursova M."/>
            <person name="Spatafora J.W."/>
            <person name="Tedersoo L."/>
            <person name="Vaario L.M."/>
            <person name="Yamada A."/>
            <person name="Yan M."/>
            <person name="Wang P."/>
            <person name="Xu J."/>
            <person name="Bruns T."/>
            <person name="Baldrian P."/>
            <person name="Vilgalys R."/>
            <person name="Dunand C."/>
            <person name="Henrissat B."/>
            <person name="Grigoriev I.V."/>
            <person name="Hibbett D."/>
            <person name="Nagy L.G."/>
            <person name="Martin F.M."/>
        </authorList>
    </citation>
    <scope>NUCLEOTIDE SEQUENCE</scope>
    <source>
        <strain evidence="1">BED1</strain>
    </source>
</reference>
<dbReference type="EMBL" id="WHUW01000009">
    <property type="protein sequence ID" value="KAF8442433.1"/>
    <property type="molecule type" value="Genomic_DNA"/>
</dbReference>
<dbReference type="SUPFAM" id="SSF52374">
    <property type="entry name" value="Nucleotidylyl transferase"/>
    <property type="match status" value="1"/>
</dbReference>
<proteinExistence type="predicted"/>
<dbReference type="PANTHER" id="PTHR31285:SF0">
    <property type="entry name" value="NICOTINAMIDE MONONUCLEOTIDE ADENYLYLTRANSFERASE"/>
    <property type="match status" value="1"/>
</dbReference>
<evidence type="ECO:0000313" key="1">
    <source>
        <dbReference type="EMBL" id="KAF8442433.1"/>
    </source>
</evidence>
<dbReference type="InterPro" id="IPR014729">
    <property type="entry name" value="Rossmann-like_a/b/a_fold"/>
</dbReference>
<dbReference type="GO" id="GO:0005634">
    <property type="term" value="C:nucleus"/>
    <property type="evidence" value="ECO:0007669"/>
    <property type="project" value="TreeGrafter"/>
</dbReference>
<dbReference type="Proteomes" id="UP001194468">
    <property type="component" value="Unassembled WGS sequence"/>
</dbReference>
<dbReference type="AlphaFoldDB" id="A0AAD4GGK5"/>
<dbReference type="PANTHER" id="PTHR31285">
    <property type="entry name" value="NICOTINAMIDE MONONUCLEOTIDE ADENYLYLTRANSFERASE"/>
    <property type="match status" value="1"/>
</dbReference>
<protein>
    <recommendedName>
        <fullName evidence="3">Nicotinamide-nucleotide adenylyltransferase</fullName>
    </recommendedName>
</protein>
<dbReference type="Gene3D" id="3.40.50.620">
    <property type="entry name" value="HUPs"/>
    <property type="match status" value="1"/>
</dbReference>
<gene>
    <name evidence="1" type="ORF">L210DRAFT_3536586</name>
</gene>
<keyword evidence="2" id="KW-1185">Reference proteome</keyword>
<comment type="caution">
    <text evidence="1">The sequence shown here is derived from an EMBL/GenBank/DDBJ whole genome shotgun (WGS) entry which is preliminary data.</text>
</comment>
<reference evidence="1" key="1">
    <citation type="submission" date="2019-10" db="EMBL/GenBank/DDBJ databases">
        <authorList>
            <consortium name="DOE Joint Genome Institute"/>
            <person name="Kuo A."/>
            <person name="Miyauchi S."/>
            <person name="Kiss E."/>
            <person name="Drula E."/>
            <person name="Kohler A."/>
            <person name="Sanchez-Garcia M."/>
            <person name="Andreopoulos B."/>
            <person name="Barry K.W."/>
            <person name="Bonito G."/>
            <person name="Buee M."/>
            <person name="Carver A."/>
            <person name="Chen C."/>
            <person name="Cichocki N."/>
            <person name="Clum A."/>
            <person name="Culley D."/>
            <person name="Crous P.W."/>
            <person name="Fauchery L."/>
            <person name="Girlanda M."/>
            <person name="Hayes R."/>
            <person name="Keri Z."/>
            <person name="LaButti K."/>
            <person name="Lipzen A."/>
            <person name="Lombard V."/>
            <person name="Magnuson J."/>
            <person name="Maillard F."/>
            <person name="Morin E."/>
            <person name="Murat C."/>
            <person name="Nolan M."/>
            <person name="Ohm R."/>
            <person name="Pangilinan J."/>
            <person name="Pereira M."/>
            <person name="Perotto S."/>
            <person name="Peter M."/>
            <person name="Riley R."/>
            <person name="Sitrit Y."/>
            <person name="Stielow B."/>
            <person name="Szollosi G."/>
            <person name="Zifcakova L."/>
            <person name="Stursova M."/>
            <person name="Spatafora J.W."/>
            <person name="Tedersoo L."/>
            <person name="Vaario L.-M."/>
            <person name="Yamada A."/>
            <person name="Yan M."/>
            <person name="Wang P."/>
            <person name="Xu J."/>
            <person name="Bruns T."/>
            <person name="Baldrian P."/>
            <person name="Vilgalys R."/>
            <person name="Henrissat B."/>
            <person name="Grigoriev I.V."/>
            <person name="Hibbett D."/>
            <person name="Nagy L.G."/>
            <person name="Martin F.M."/>
        </authorList>
    </citation>
    <scope>NUCLEOTIDE SEQUENCE</scope>
    <source>
        <strain evidence="1">BED1</strain>
    </source>
</reference>
<dbReference type="GO" id="GO:0000309">
    <property type="term" value="F:nicotinamide-nucleotide adenylyltransferase activity"/>
    <property type="evidence" value="ECO:0007669"/>
    <property type="project" value="TreeGrafter"/>
</dbReference>
<accession>A0AAD4GGK5</accession>